<sequence>MTDKNNISYDKYPFHDDVKLSYFGRSDKEIDYIIRQGIDDFKNGRSFPENGNFNGLDNYSVMMEINNTVVGVRLPDLTYATWNGNTTDGVSNGHYMMTRKSALEDFAIRANIIDKQRYITNDEYSKIMIDGLIPERIRDDISENLQDNLDSYGSDGFTFCVISYAGNSVATSMNMMDNDTFYEHIRDFFDENDWYPDGDYVDFRVTEYKYGFGKSTATDKQIEYINNHLDNVLLFSQETDHQAFEVDRQYILNLDMGEYHGR</sequence>
<dbReference type="RefSeq" id="WP_074962888.1">
    <property type="nucleotide sequence ID" value="NZ_FOKQ01000035.1"/>
</dbReference>
<proteinExistence type="predicted"/>
<accession>A0A1I1PIQ5</accession>
<organism evidence="1 2">
    <name type="scientific">Ruminococcus albus</name>
    <dbReference type="NCBI Taxonomy" id="1264"/>
    <lineage>
        <taxon>Bacteria</taxon>
        <taxon>Bacillati</taxon>
        <taxon>Bacillota</taxon>
        <taxon>Clostridia</taxon>
        <taxon>Eubacteriales</taxon>
        <taxon>Oscillospiraceae</taxon>
        <taxon>Ruminococcus</taxon>
    </lineage>
</organism>
<evidence type="ECO:0000313" key="1">
    <source>
        <dbReference type="EMBL" id="SFD09701.1"/>
    </source>
</evidence>
<reference evidence="1 2" key="1">
    <citation type="submission" date="2016-10" db="EMBL/GenBank/DDBJ databases">
        <authorList>
            <person name="de Groot N.N."/>
        </authorList>
    </citation>
    <scope>NUCLEOTIDE SEQUENCE [LARGE SCALE GENOMIC DNA]</scope>
    <source>
        <strain evidence="1 2">AR67</strain>
    </source>
</reference>
<dbReference type="OrthoDB" id="1837253at2"/>
<dbReference type="AlphaFoldDB" id="A0A1I1PIQ5"/>
<protein>
    <submittedName>
        <fullName evidence="1">Uncharacterized protein</fullName>
    </submittedName>
</protein>
<gene>
    <name evidence="1" type="ORF">SAMN02910406_03079</name>
</gene>
<dbReference type="EMBL" id="FOKQ01000035">
    <property type="protein sequence ID" value="SFD09701.1"/>
    <property type="molecule type" value="Genomic_DNA"/>
</dbReference>
<evidence type="ECO:0000313" key="2">
    <source>
        <dbReference type="Proteomes" id="UP000182192"/>
    </source>
</evidence>
<dbReference type="Proteomes" id="UP000182192">
    <property type="component" value="Unassembled WGS sequence"/>
</dbReference>
<name>A0A1I1PIQ5_RUMAL</name>